<evidence type="ECO:0000259" key="1">
    <source>
        <dbReference type="Pfam" id="PF13472"/>
    </source>
</evidence>
<gene>
    <name evidence="2" type="ORF">CNE99_06965</name>
</gene>
<evidence type="ECO:0000313" key="2">
    <source>
        <dbReference type="EMBL" id="PDH38484.1"/>
    </source>
</evidence>
<dbReference type="Gene3D" id="2.60.120.260">
    <property type="entry name" value="Galactose-binding domain-like"/>
    <property type="match status" value="1"/>
</dbReference>
<dbReference type="InterPro" id="IPR036514">
    <property type="entry name" value="SGNH_hydro_sf"/>
</dbReference>
<dbReference type="Proteomes" id="UP000219327">
    <property type="component" value="Unassembled WGS sequence"/>
</dbReference>
<evidence type="ECO:0000313" key="3">
    <source>
        <dbReference type="Proteomes" id="UP000219327"/>
    </source>
</evidence>
<dbReference type="GO" id="GO:0016788">
    <property type="term" value="F:hydrolase activity, acting on ester bonds"/>
    <property type="evidence" value="ECO:0007669"/>
    <property type="project" value="UniProtKB-ARBA"/>
</dbReference>
<dbReference type="EMBL" id="NTKD01000036">
    <property type="protein sequence ID" value="PDH38484.1"/>
    <property type="molecule type" value="Genomic_DNA"/>
</dbReference>
<protein>
    <submittedName>
        <fullName evidence="2">Lipase</fullName>
    </submittedName>
</protein>
<proteinExistence type="predicted"/>
<reference evidence="2 3" key="1">
    <citation type="submission" date="2017-08" db="EMBL/GenBank/DDBJ databases">
        <title>Fine stratification of microbial communities through a metagenomic profile of the photic zone.</title>
        <authorList>
            <person name="Haro-Moreno J.M."/>
            <person name="Lopez-Perez M."/>
            <person name="De La Torre J."/>
            <person name="Picazo A."/>
            <person name="Camacho A."/>
            <person name="Rodriguez-Valera F."/>
        </authorList>
    </citation>
    <scope>NUCLEOTIDE SEQUENCE [LARGE SCALE GENOMIC DNA]</scope>
    <source>
        <strain evidence="2">MED-G24</strain>
    </source>
</reference>
<dbReference type="Pfam" id="PF13472">
    <property type="entry name" value="Lipase_GDSL_2"/>
    <property type="match status" value="1"/>
</dbReference>
<dbReference type="SUPFAM" id="SSF52266">
    <property type="entry name" value="SGNH hydrolase"/>
    <property type="match status" value="1"/>
</dbReference>
<dbReference type="InterPro" id="IPR013830">
    <property type="entry name" value="SGNH_hydro"/>
</dbReference>
<accession>A0A2A5WQJ6</accession>
<name>A0A2A5WQJ6_9GAMM</name>
<feature type="domain" description="SGNH hydrolase-type esterase" evidence="1">
    <location>
        <begin position="231"/>
        <end position="416"/>
    </location>
</feature>
<sequence>MPSIVDHFVFLPCIGSRRSISSRLRIAGKSKTLGAPTSFKTRRHETVGMPNHGISMTMTTLAAADFAGSPLEIMGALDFDRRGAALSPRRLPDWTRPQINPMLDFMLRTPSGVRLRFATTAHTVRLTVLTTHMAGRSGRGGCAFDLACNGMVHTRRHHEGNQLHFDPSGKVPPRIEPGEVYDVVFDGLGDEQKNLSLWLPHNALVELHALSVDGGEVEAPDPLGVHWIHHGSSISHCMEADIPTGTWPVVAGQAAGIDVTNLGLGGQCHLDPFMARTIRDLNPDFISIKAGINIVNGDTMRERVFLPLAHGFLDTLREAHPEVPILLISPIYCPSAEDHPGPTIPNAEGKFGTIDRPPALREGALTLSRIRELLSEVVISRNDPHLAYLSGLELFGEDDAHDLPDDLHPNPTGYRRMGKRFADRVFGDDGILQSIR</sequence>
<dbReference type="Gene3D" id="3.40.50.1110">
    <property type="entry name" value="SGNH hydrolase"/>
    <property type="match status" value="1"/>
</dbReference>
<comment type="caution">
    <text evidence="2">The sequence shown here is derived from an EMBL/GenBank/DDBJ whole genome shotgun (WGS) entry which is preliminary data.</text>
</comment>
<organism evidence="2 3">
    <name type="scientific">OM182 bacterium MED-G24</name>
    <dbReference type="NCBI Taxonomy" id="1986255"/>
    <lineage>
        <taxon>Bacteria</taxon>
        <taxon>Pseudomonadati</taxon>
        <taxon>Pseudomonadota</taxon>
        <taxon>Gammaproteobacteria</taxon>
        <taxon>OMG group</taxon>
        <taxon>OM182 clade</taxon>
    </lineage>
</organism>
<dbReference type="AlphaFoldDB" id="A0A2A5WQJ6"/>